<evidence type="ECO:0000256" key="3">
    <source>
        <dbReference type="ARBA" id="ARBA00012899"/>
    </source>
</evidence>
<dbReference type="GO" id="GO:0044210">
    <property type="term" value="P:'de novo' CTP biosynthetic process"/>
    <property type="evidence" value="ECO:0007669"/>
    <property type="project" value="UniProtKB-UniPathway"/>
</dbReference>
<keyword evidence="8" id="KW-0665">Pyrimidine biosynthesis</keyword>
<dbReference type="Pfam" id="PF00696">
    <property type="entry name" value="AA_kinase"/>
    <property type="match status" value="1"/>
</dbReference>
<proteinExistence type="inferred from homology"/>
<dbReference type="AlphaFoldDB" id="A0A2G5DW66"/>
<dbReference type="OrthoDB" id="409889at2759"/>
<dbReference type="NCBIfam" id="TIGR02075">
    <property type="entry name" value="pyrH_bact"/>
    <property type="match status" value="1"/>
</dbReference>
<evidence type="ECO:0000256" key="5">
    <source>
        <dbReference type="ARBA" id="ARBA00022741"/>
    </source>
</evidence>
<comment type="pathway">
    <text evidence="1">Pyrimidine metabolism; CTP biosynthesis via de novo pathway; UDP from UMP (UMPK route): step 1/1.</text>
</comment>
<reference evidence="11 12" key="1">
    <citation type="submission" date="2017-09" db="EMBL/GenBank/DDBJ databases">
        <title>WGS assembly of Aquilegia coerulea Goldsmith.</title>
        <authorList>
            <person name="Hodges S."/>
            <person name="Kramer E."/>
            <person name="Nordborg M."/>
            <person name="Tomkins J."/>
            <person name="Borevitz J."/>
            <person name="Derieg N."/>
            <person name="Yan J."/>
            <person name="Mihaltcheva S."/>
            <person name="Hayes R.D."/>
            <person name="Rokhsar D."/>
        </authorList>
    </citation>
    <scope>NUCLEOTIDE SEQUENCE [LARGE SCALE GENOMIC DNA]</scope>
    <source>
        <strain evidence="12">cv. Goldsmith</strain>
    </source>
</reference>
<evidence type="ECO:0000256" key="4">
    <source>
        <dbReference type="ARBA" id="ARBA00022679"/>
    </source>
</evidence>
<dbReference type="UniPathway" id="UPA00159">
    <property type="reaction ID" value="UER00275"/>
</dbReference>
<evidence type="ECO:0000256" key="8">
    <source>
        <dbReference type="ARBA" id="ARBA00022975"/>
    </source>
</evidence>
<dbReference type="GO" id="GO:0033862">
    <property type="term" value="F:UMP kinase activity"/>
    <property type="evidence" value="ECO:0007669"/>
    <property type="project" value="UniProtKB-EC"/>
</dbReference>
<evidence type="ECO:0000259" key="10">
    <source>
        <dbReference type="Pfam" id="PF00696"/>
    </source>
</evidence>
<dbReference type="HAMAP" id="MF_01220_B">
    <property type="entry name" value="PyrH_B"/>
    <property type="match status" value="1"/>
</dbReference>
<dbReference type="InParanoid" id="A0A2G5DW66"/>
<dbReference type="STRING" id="218851.A0A2G5DW66"/>
<name>A0A2G5DW66_AQUCA</name>
<comment type="similarity">
    <text evidence="2">Belongs to the UMP kinase family.</text>
</comment>
<dbReference type="PANTHER" id="PTHR42833:SF4">
    <property type="entry name" value="URIDYLATE KINASE PUMPKIN, CHLOROPLASTIC"/>
    <property type="match status" value="1"/>
</dbReference>
<dbReference type="GO" id="GO:0005737">
    <property type="term" value="C:cytoplasm"/>
    <property type="evidence" value="ECO:0007669"/>
    <property type="project" value="InterPro"/>
</dbReference>
<dbReference type="InterPro" id="IPR036393">
    <property type="entry name" value="AceGlu_kinase-like_sf"/>
</dbReference>
<dbReference type="Gene3D" id="3.40.1160.10">
    <property type="entry name" value="Acetylglutamate kinase-like"/>
    <property type="match status" value="1"/>
</dbReference>
<dbReference type="GO" id="GO:0006225">
    <property type="term" value="P:UDP biosynthetic process"/>
    <property type="evidence" value="ECO:0007669"/>
    <property type="project" value="TreeGrafter"/>
</dbReference>
<evidence type="ECO:0000256" key="6">
    <source>
        <dbReference type="ARBA" id="ARBA00022777"/>
    </source>
</evidence>
<dbReference type="FunCoup" id="A0A2G5DW66">
    <property type="interactions" value="764"/>
</dbReference>
<evidence type="ECO:0000256" key="2">
    <source>
        <dbReference type="ARBA" id="ARBA00007614"/>
    </source>
</evidence>
<keyword evidence="5" id="KW-0547">Nucleotide-binding</keyword>
<keyword evidence="12" id="KW-1185">Reference proteome</keyword>
<keyword evidence="6" id="KW-0418">Kinase</keyword>
<dbReference type="CDD" id="cd04254">
    <property type="entry name" value="AAK_UMPK-PyrH-Ec"/>
    <property type="match status" value="1"/>
</dbReference>
<gene>
    <name evidence="11" type="ORF">AQUCO_01400400v1</name>
</gene>
<accession>A0A2G5DW66</accession>
<sequence>MAIISCGSLSSLTPLNTLLSSSSSSTSLFSGKLDKHLNSISFERNNGKMKILNCSASDNGSIPDPMNHSRQPYMSRNLSPFNFTSVEGDISNQSYRWRRVLLKVSGEALAGDQAQNIDPKVTMSIAREVASVTRLGVEFLIFQVAIVVGGGNIFRGSTWAGCSGLDRSSADYIGMLATVMNAIFLQATMESLGIPTRVQTAFRMSEVAEPYIRRRAVRHLEKGRVVIFAAGTGNPFFTTDTAAALRCAEINAEVVLKATNVDGVFDADPRRNPNACLLDSLSYNDVMSRDLSVMDMTAITLCQENNIPVVVFNLNKPGNISKAIKGERVGTLIGATWNSTTANV</sequence>
<dbReference type="Proteomes" id="UP000230069">
    <property type="component" value="Unassembled WGS sequence"/>
</dbReference>
<feature type="domain" description="Aspartate/glutamate/uridylate kinase" evidence="10">
    <location>
        <begin position="99"/>
        <end position="313"/>
    </location>
</feature>
<keyword evidence="7" id="KW-0067">ATP-binding</keyword>
<evidence type="ECO:0000256" key="7">
    <source>
        <dbReference type="ARBA" id="ARBA00022840"/>
    </source>
</evidence>
<protein>
    <recommendedName>
        <fullName evidence="3">UMP kinase</fullName>
        <ecNumber evidence="3">2.7.4.22</ecNumber>
    </recommendedName>
    <alternativeName>
        <fullName evidence="9">Uridine monophosphate kinase</fullName>
    </alternativeName>
</protein>
<dbReference type="InterPro" id="IPR001048">
    <property type="entry name" value="Asp/Glu/Uridylate_kinase"/>
</dbReference>
<evidence type="ECO:0000256" key="9">
    <source>
        <dbReference type="ARBA" id="ARBA00032092"/>
    </source>
</evidence>
<dbReference type="InterPro" id="IPR015963">
    <property type="entry name" value="Uridylate_kinase_bac"/>
</dbReference>
<dbReference type="FunFam" id="3.40.1160.10:FF:000001">
    <property type="entry name" value="Uridylate kinase"/>
    <property type="match status" value="1"/>
</dbReference>
<evidence type="ECO:0000256" key="1">
    <source>
        <dbReference type="ARBA" id="ARBA00004791"/>
    </source>
</evidence>
<dbReference type="EMBL" id="KZ305031">
    <property type="protein sequence ID" value="PIA47773.1"/>
    <property type="molecule type" value="Genomic_DNA"/>
</dbReference>
<evidence type="ECO:0000313" key="12">
    <source>
        <dbReference type="Proteomes" id="UP000230069"/>
    </source>
</evidence>
<dbReference type="PANTHER" id="PTHR42833">
    <property type="entry name" value="URIDYLATE KINASE"/>
    <property type="match status" value="1"/>
</dbReference>
<dbReference type="GO" id="GO:0005524">
    <property type="term" value="F:ATP binding"/>
    <property type="evidence" value="ECO:0007669"/>
    <property type="project" value="UniProtKB-KW"/>
</dbReference>
<dbReference type="EC" id="2.7.4.22" evidence="3"/>
<evidence type="ECO:0000313" key="11">
    <source>
        <dbReference type="EMBL" id="PIA47773.1"/>
    </source>
</evidence>
<keyword evidence="4" id="KW-0808">Transferase</keyword>
<organism evidence="11 12">
    <name type="scientific">Aquilegia coerulea</name>
    <name type="common">Rocky mountain columbine</name>
    <dbReference type="NCBI Taxonomy" id="218851"/>
    <lineage>
        <taxon>Eukaryota</taxon>
        <taxon>Viridiplantae</taxon>
        <taxon>Streptophyta</taxon>
        <taxon>Embryophyta</taxon>
        <taxon>Tracheophyta</taxon>
        <taxon>Spermatophyta</taxon>
        <taxon>Magnoliopsida</taxon>
        <taxon>Ranunculales</taxon>
        <taxon>Ranunculaceae</taxon>
        <taxon>Thalictroideae</taxon>
        <taxon>Aquilegia</taxon>
    </lineage>
</organism>
<dbReference type="SUPFAM" id="SSF53633">
    <property type="entry name" value="Carbamate kinase-like"/>
    <property type="match status" value="1"/>
</dbReference>